<dbReference type="GO" id="GO:0045333">
    <property type="term" value="P:cellular respiration"/>
    <property type="evidence" value="ECO:0007669"/>
    <property type="project" value="UniProtKB-ARBA"/>
</dbReference>
<dbReference type="GO" id="GO:0046872">
    <property type="term" value="F:metal ion binding"/>
    <property type="evidence" value="ECO:0007669"/>
    <property type="project" value="UniProtKB-KW"/>
</dbReference>
<comment type="caution">
    <text evidence="18">The sequence shown here is derived from an EMBL/GenBank/DDBJ whole genome shotgun (WGS) entry which is preliminary data.</text>
</comment>
<dbReference type="InterPro" id="IPR041957">
    <property type="entry name" value="CT_Nitrate-R-NapA-like"/>
</dbReference>
<dbReference type="Gene3D" id="2.20.25.90">
    <property type="entry name" value="ADC-like domains"/>
    <property type="match status" value="1"/>
</dbReference>
<evidence type="ECO:0000256" key="15">
    <source>
        <dbReference type="ARBA" id="ARBA00055000"/>
    </source>
</evidence>
<protein>
    <recommendedName>
        <fullName evidence="16">nitrate reductase (cytochrome)</fullName>
        <ecNumber evidence="16">1.9.6.1</ecNumber>
    </recommendedName>
</protein>
<keyword evidence="10" id="KW-0560">Oxidoreductase</keyword>
<comment type="similarity">
    <text evidence="3">Belongs to the prokaryotic molybdopterin-containing oxidoreductase family. NasA/NapA/NarB subfamily.</text>
</comment>
<evidence type="ECO:0000256" key="5">
    <source>
        <dbReference type="ARBA" id="ARBA00022505"/>
    </source>
</evidence>
<dbReference type="InterPro" id="IPR041854">
    <property type="entry name" value="BFD-like_2Fe2S-bd_dom_sf"/>
</dbReference>
<dbReference type="SUPFAM" id="SSF50692">
    <property type="entry name" value="ADC-like"/>
    <property type="match status" value="1"/>
</dbReference>
<dbReference type="PANTHER" id="PTHR43105:SF9">
    <property type="entry name" value="NADPH-FE(3+) OXIDOREDUCTASE SUBUNIT ALPHA"/>
    <property type="match status" value="1"/>
</dbReference>
<dbReference type="GO" id="GO:0050140">
    <property type="term" value="F:nitrate reductase (cytochrome) activity"/>
    <property type="evidence" value="ECO:0007669"/>
    <property type="project" value="UniProtKB-EC"/>
</dbReference>
<dbReference type="CDD" id="cd02754">
    <property type="entry name" value="MopB_Nitrate-R-NapA-like"/>
    <property type="match status" value="1"/>
</dbReference>
<evidence type="ECO:0000256" key="14">
    <source>
        <dbReference type="ARBA" id="ARBA00052176"/>
    </source>
</evidence>
<dbReference type="GO" id="GO:0043546">
    <property type="term" value="F:molybdopterin cofactor binding"/>
    <property type="evidence" value="ECO:0007669"/>
    <property type="project" value="InterPro"/>
</dbReference>
<dbReference type="PROSITE" id="PS00551">
    <property type="entry name" value="MOLYBDOPTERIN_PROK_1"/>
    <property type="match status" value="1"/>
</dbReference>
<keyword evidence="19" id="KW-1185">Reference proteome</keyword>
<evidence type="ECO:0000256" key="12">
    <source>
        <dbReference type="ARBA" id="ARBA00023014"/>
    </source>
</evidence>
<keyword evidence="11" id="KW-0408">Iron</keyword>
<dbReference type="InterPro" id="IPR027467">
    <property type="entry name" value="MopterinOxRdtase_cofactor_BS"/>
</dbReference>
<keyword evidence="7" id="KW-0732">Signal</keyword>
<evidence type="ECO:0000256" key="1">
    <source>
        <dbReference type="ARBA" id="ARBA00001942"/>
    </source>
</evidence>
<dbReference type="Pfam" id="PF04324">
    <property type="entry name" value="Fer2_BFD"/>
    <property type="match status" value="1"/>
</dbReference>
<dbReference type="InterPro" id="IPR006657">
    <property type="entry name" value="MoPterin_dinucl-bd_dom"/>
</dbReference>
<evidence type="ECO:0000256" key="8">
    <source>
        <dbReference type="ARBA" id="ARBA00022764"/>
    </source>
</evidence>
<dbReference type="Pfam" id="PF00384">
    <property type="entry name" value="Molybdopterin"/>
    <property type="match status" value="1"/>
</dbReference>
<gene>
    <name evidence="18" type="ORF">C7443_101327</name>
</gene>
<evidence type="ECO:0000256" key="4">
    <source>
        <dbReference type="ARBA" id="ARBA00022485"/>
    </source>
</evidence>
<keyword evidence="12" id="KW-0411">Iron-sulfur</keyword>
<feature type="domain" description="4Fe-4S Mo/W bis-MGD-type" evidence="17">
    <location>
        <begin position="5"/>
        <end position="61"/>
    </location>
</feature>
<dbReference type="GO" id="GO:1990204">
    <property type="term" value="C:oxidoreductase complex"/>
    <property type="evidence" value="ECO:0007669"/>
    <property type="project" value="UniProtKB-ARBA"/>
</dbReference>
<dbReference type="PROSITE" id="PS51669">
    <property type="entry name" value="4FE4S_MOW_BIS_MGD"/>
    <property type="match status" value="1"/>
</dbReference>
<dbReference type="InterPro" id="IPR007419">
    <property type="entry name" value="BFD-like_2Fe2S-bd_dom"/>
</dbReference>
<evidence type="ECO:0000256" key="11">
    <source>
        <dbReference type="ARBA" id="ARBA00023004"/>
    </source>
</evidence>
<dbReference type="GO" id="GO:0051539">
    <property type="term" value="F:4 iron, 4 sulfur cluster binding"/>
    <property type="evidence" value="ECO:0007669"/>
    <property type="project" value="UniProtKB-KW"/>
</dbReference>
<evidence type="ECO:0000256" key="6">
    <source>
        <dbReference type="ARBA" id="ARBA00022723"/>
    </source>
</evidence>
<dbReference type="Gene3D" id="2.40.40.20">
    <property type="match status" value="1"/>
</dbReference>
<keyword evidence="8" id="KW-0574">Periplasm</keyword>
<keyword evidence="4" id="KW-0004">4Fe-4S</keyword>
<dbReference type="InterPro" id="IPR006963">
    <property type="entry name" value="Mopterin_OxRdtase_4Fe-4S_dom"/>
</dbReference>
<name>A0A317MZV8_9GAMM</name>
<evidence type="ECO:0000256" key="10">
    <source>
        <dbReference type="ARBA" id="ARBA00023002"/>
    </source>
</evidence>
<dbReference type="EMBL" id="QGTJ01000001">
    <property type="protein sequence ID" value="PWV65842.1"/>
    <property type="molecule type" value="Genomic_DNA"/>
</dbReference>
<proteinExistence type="inferred from homology"/>
<dbReference type="FunFam" id="2.40.40.20:FF:000005">
    <property type="entry name" value="Periplasmic nitrate reductase"/>
    <property type="match status" value="1"/>
</dbReference>
<dbReference type="GO" id="GO:0016020">
    <property type="term" value="C:membrane"/>
    <property type="evidence" value="ECO:0007669"/>
    <property type="project" value="TreeGrafter"/>
</dbReference>
<dbReference type="Gene3D" id="3.40.50.740">
    <property type="match status" value="1"/>
</dbReference>
<dbReference type="Gene3D" id="1.10.10.1100">
    <property type="entry name" value="BFD-like [2Fe-2S]-binding domain"/>
    <property type="match status" value="1"/>
</dbReference>
<dbReference type="CDD" id="cd02791">
    <property type="entry name" value="MopB_CT_Nitrate-R-NapA-like"/>
    <property type="match status" value="1"/>
</dbReference>
<comment type="cofactor">
    <cofactor evidence="2">
        <name>[4Fe-4S] cluster</name>
        <dbReference type="ChEBI" id="CHEBI:49883"/>
    </cofactor>
</comment>
<evidence type="ECO:0000313" key="19">
    <source>
        <dbReference type="Proteomes" id="UP000246569"/>
    </source>
</evidence>
<organism evidence="18 19">
    <name type="scientific">Plasticicumulans acidivorans</name>
    <dbReference type="NCBI Taxonomy" id="886464"/>
    <lineage>
        <taxon>Bacteria</taxon>
        <taxon>Pseudomonadati</taxon>
        <taxon>Pseudomonadota</taxon>
        <taxon>Gammaproteobacteria</taxon>
        <taxon>Candidatus Competibacteraceae</taxon>
        <taxon>Plasticicumulans</taxon>
    </lineage>
</organism>
<evidence type="ECO:0000259" key="17">
    <source>
        <dbReference type="PROSITE" id="PS51669"/>
    </source>
</evidence>
<evidence type="ECO:0000256" key="13">
    <source>
        <dbReference type="ARBA" id="ARBA00023063"/>
    </source>
</evidence>
<keyword evidence="5" id="KW-0500">Molybdenum</keyword>
<evidence type="ECO:0000256" key="9">
    <source>
        <dbReference type="ARBA" id="ARBA00022982"/>
    </source>
</evidence>
<keyword evidence="13" id="KW-0534">Nitrate assimilation</keyword>
<reference evidence="18 19" key="1">
    <citation type="submission" date="2018-05" db="EMBL/GenBank/DDBJ databases">
        <title>Genomic Encyclopedia of Type Strains, Phase IV (KMG-IV): sequencing the most valuable type-strain genomes for metagenomic binning, comparative biology and taxonomic classification.</title>
        <authorList>
            <person name="Goeker M."/>
        </authorList>
    </citation>
    <scope>NUCLEOTIDE SEQUENCE [LARGE SCALE GENOMIC DNA]</scope>
    <source>
        <strain evidence="18 19">DSM 23606</strain>
    </source>
</reference>
<dbReference type="Pfam" id="PF04879">
    <property type="entry name" value="Molybdop_Fe4S4"/>
    <property type="match status" value="1"/>
</dbReference>
<evidence type="ECO:0000256" key="7">
    <source>
        <dbReference type="ARBA" id="ARBA00022729"/>
    </source>
</evidence>
<sequence>MAVEACEVRTTCPYCGVGCGVVASVAADGSVTVRGDSEHPANLGRLCSKGSALAETLALDDRLLHPSIDGQRVDWDTALDAVAAGLRSTIEQFGPESVALYVSGQLLTEDYYVANKLMKGCIGTANIDTNSRVCMSSSVAGHKRAFGSDTVPGRYEDLEEADLLVLVGSNLAWCHPVLYQRVLAARKRRGGLPRLVVIDPRRTASCDQADTHLALAPGSDSALFNGLLNHLHRHDRIDLDFLDAHTEGYLAALKSAREVAPSIPEVARRCGLDEQQVAEFYAEFTRTEKVVTVYSQGVNQSSFGTDKVNAIINCHLASGRIGKPGCGPFSVTGQPNAMGGREVGGLANQLAAHMDFAPSDVERVQRFWGSPVIATRPGLKAVDLFRAVGEGRVRAIWIMGTNPVVSLPDADAVRAALKNCPLVVVSDAVADTDTLRCAHIRLPAATWGEKDGTVTNSERCISRQRAFLDLPGEARPDWWIISEVARRLGFAELFPYASPAEIFREHAALSGFENTAWSDGSGSRRDFDISALVGLAGAAYDALAPFHWPRPAIGSGAERFFAAGGFFTGDRRARLLAIGARAPAHAPDEDFPLVLNTGRVRDHWHTLTRTAKSARLSAHIPEPYAEIHPRDAARLGIREDALVRVFSRWGEVIVRAKPSREQQPGSVFVPMHWGAPYATRGRVDAVVNPVTDPFSGQPESKHTPVRVLPWQPAWHGFVLSRTPLSLPEGLDYQVVVRGDGLWRYEIAAETPVVNWGEWARALLHEAPGDGWIEFADPALGRYRGAAIHDGRLVGCLFVAPGHELPPRDWLAGLFEREEIDAAERASLLAARPGKGQPDIGRIVCACYRVGVNTLTRVIREQQLTTPEAVGKVLRAGTGCGSCVPEIRQLIAAGPAA</sequence>
<evidence type="ECO:0000313" key="18">
    <source>
        <dbReference type="EMBL" id="PWV65842.1"/>
    </source>
</evidence>
<dbReference type="PANTHER" id="PTHR43105">
    <property type="entry name" value="RESPIRATORY NITRATE REDUCTASE"/>
    <property type="match status" value="1"/>
</dbReference>
<dbReference type="Proteomes" id="UP000246569">
    <property type="component" value="Unassembled WGS sequence"/>
</dbReference>
<dbReference type="AlphaFoldDB" id="A0A317MZV8"/>
<dbReference type="OrthoDB" id="9816402at2"/>
<dbReference type="GO" id="GO:0042128">
    <property type="term" value="P:nitrate assimilation"/>
    <property type="evidence" value="ECO:0007669"/>
    <property type="project" value="UniProtKB-KW"/>
</dbReference>
<dbReference type="InterPro" id="IPR009010">
    <property type="entry name" value="Asp_de-COase-like_dom_sf"/>
</dbReference>
<dbReference type="InterPro" id="IPR050123">
    <property type="entry name" value="Prok_molybdopt-oxidoreductase"/>
</dbReference>
<dbReference type="EC" id="1.9.6.1" evidence="16"/>
<keyword evidence="9" id="KW-0249">Electron transport</keyword>
<comment type="catalytic activity">
    <reaction evidence="14">
        <text>2 Fe(II)-[cytochrome] + nitrate + 2 H(+) = 2 Fe(III)-[cytochrome] + nitrite + H2O</text>
        <dbReference type="Rhea" id="RHEA:12909"/>
        <dbReference type="Rhea" id="RHEA-COMP:11777"/>
        <dbReference type="Rhea" id="RHEA-COMP:11778"/>
        <dbReference type="ChEBI" id="CHEBI:15377"/>
        <dbReference type="ChEBI" id="CHEBI:15378"/>
        <dbReference type="ChEBI" id="CHEBI:16301"/>
        <dbReference type="ChEBI" id="CHEBI:17632"/>
        <dbReference type="ChEBI" id="CHEBI:29033"/>
        <dbReference type="ChEBI" id="CHEBI:29034"/>
        <dbReference type="EC" id="1.9.6.1"/>
    </reaction>
</comment>
<comment type="function">
    <text evidence="15">Catalytic subunit of the periplasmic nitrate reductase complex NapAB. Receives electrons from NapB and catalyzes the reduction of nitrate to nitrite.</text>
</comment>
<comment type="cofactor">
    <cofactor evidence="1">
        <name>Mo-bis(molybdopterin guanine dinucleotide)</name>
        <dbReference type="ChEBI" id="CHEBI:60539"/>
    </cofactor>
</comment>
<dbReference type="InterPro" id="IPR006656">
    <property type="entry name" value="Mopterin_OxRdtase"/>
</dbReference>
<evidence type="ECO:0000256" key="16">
    <source>
        <dbReference type="ARBA" id="ARBA00067026"/>
    </source>
</evidence>
<dbReference type="RefSeq" id="WP_110016832.1">
    <property type="nucleotide sequence ID" value="NZ_QGTJ01000001.1"/>
</dbReference>
<dbReference type="SMART" id="SM00926">
    <property type="entry name" value="Molybdop_Fe4S4"/>
    <property type="match status" value="1"/>
</dbReference>
<keyword evidence="9" id="KW-0813">Transport</keyword>
<evidence type="ECO:0000256" key="2">
    <source>
        <dbReference type="ARBA" id="ARBA00001966"/>
    </source>
</evidence>
<evidence type="ECO:0000256" key="3">
    <source>
        <dbReference type="ARBA" id="ARBA00008747"/>
    </source>
</evidence>
<dbReference type="Gene3D" id="3.40.228.10">
    <property type="entry name" value="Dimethylsulfoxide Reductase, domain 2"/>
    <property type="match status" value="1"/>
</dbReference>
<dbReference type="Pfam" id="PF01568">
    <property type="entry name" value="Molydop_binding"/>
    <property type="match status" value="1"/>
</dbReference>
<dbReference type="SUPFAM" id="SSF53706">
    <property type="entry name" value="Formate dehydrogenase/DMSO reductase, domains 1-3"/>
    <property type="match status" value="1"/>
</dbReference>
<accession>A0A317MZV8</accession>
<keyword evidence="6" id="KW-0479">Metal-binding</keyword>